<evidence type="ECO:0008006" key="3">
    <source>
        <dbReference type="Google" id="ProtNLM"/>
    </source>
</evidence>
<dbReference type="AlphaFoldDB" id="I7J5E2"/>
<dbReference type="EMBL" id="CAKP01000082">
    <property type="protein sequence ID" value="CCJ33686.1"/>
    <property type="molecule type" value="Genomic_DNA"/>
</dbReference>
<dbReference type="Proteomes" id="UP000007652">
    <property type="component" value="Unassembled WGS sequence"/>
</dbReference>
<evidence type="ECO:0000313" key="1">
    <source>
        <dbReference type="EMBL" id="CCJ33686.1"/>
    </source>
</evidence>
<accession>I7J5E2</accession>
<evidence type="ECO:0000313" key="2">
    <source>
        <dbReference type="Proteomes" id="UP000007652"/>
    </source>
</evidence>
<gene>
    <name evidence="1" type="ORF">CAAU_1602</name>
</gene>
<proteinExistence type="predicted"/>
<dbReference type="STRING" id="857293.CAAU_1602"/>
<keyword evidence="2" id="KW-1185">Reference proteome</keyword>
<name>I7J5E2_9CLOT</name>
<comment type="caution">
    <text evidence="1">The sequence shown here is derived from an EMBL/GenBank/DDBJ whole genome shotgun (WGS) entry which is preliminary data.</text>
</comment>
<protein>
    <recommendedName>
        <fullName evidence="3">Transcriptional regulator, ArsR family</fullName>
    </recommendedName>
</protein>
<organism evidence="1 2">
    <name type="scientific">Caloramator australicus RC3</name>
    <dbReference type="NCBI Taxonomy" id="857293"/>
    <lineage>
        <taxon>Bacteria</taxon>
        <taxon>Bacillati</taxon>
        <taxon>Bacillota</taxon>
        <taxon>Clostridia</taxon>
        <taxon>Eubacteriales</taxon>
        <taxon>Clostridiaceae</taxon>
        <taxon>Caloramator</taxon>
    </lineage>
</organism>
<sequence length="48" mass="5309">MKGAGIIEGNRNGLEIIYSIVDQKVVEILKSMFDIKNFDSYFVGGADL</sequence>
<reference evidence="1 2" key="1">
    <citation type="journal article" date="2011" name="J. Bacteriol.">
        <title>Draft genome sequence of Caloramator australicus strain RC3T, a thermoanaerobe from the Great Artesian Basin of Australia.</title>
        <authorList>
            <person name="Ogg C.D."/>
            <person name="Patel B.K.C."/>
        </authorList>
    </citation>
    <scope>NUCLEOTIDE SEQUENCE [LARGE SCALE GENOMIC DNA]</scope>
    <source>
        <strain evidence="1 2">RC3</strain>
    </source>
</reference>